<evidence type="ECO:0000259" key="2">
    <source>
        <dbReference type="Pfam" id="PF03372"/>
    </source>
</evidence>
<dbReference type="PANTHER" id="PTHR35218:SF9">
    <property type="entry name" value="ENDONUCLEASE_EXONUCLEASE_PHOSPHATASE DOMAIN-CONTAINING PROTEIN"/>
    <property type="match status" value="1"/>
</dbReference>
<feature type="compositionally biased region" description="Polar residues" evidence="1">
    <location>
        <begin position="19"/>
        <end position="31"/>
    </location>
</feature>
<evidence type="ECO:0000313" key="3">
    <source>
        <dbReference type="EMBL" id="KAK2648340.1"/>
    </source>
</evidence>
<feature type="region of interest" description="Disordered" evidence="1">
    <location>
        <begin position="1"/>
        <end position="31"/>
    </location>
</feature>
<dbReference type="InterPro" id="IPR036691">
    <property type="entry name" value="Endo/exonu/phosph_ase_sf"/>
</dbReference>
<organism evidence="3 4">
    <name type="scientific">Dipteronia dyeriana</name>
    <dbReference type="NCBI Taxonomy" id="168575"/>
    <lineage>
        <taxon>Eukaryota</taxon>
        <taxon>Viridiplantae</taxon>
        <taxon>Streptophyta</taxon>
        <taxon>Embryophyta</taxon>
        <taxon>Tracheophyta</taxon>
        <taxon>Spermatophyta</taxon>
        <taxon>Magnoliopsida</taxon>
        <taxon>eudicotyledons</taxon>
        <taxon>Gunneridae</taxon>
        <taxon>Pentapetalae</taxon>
        <taxon>rosids</taxon>
        <taxon>malvids</taxon>
        <taxon>Sapindales</taxon>
        <taxon>Sapindaceae</taxon>
        <taxon>Hippocastanoideae</taxon>
        <taxon>Acereae</taxon>
        <taxon>Dipteronia</taxon>
    </lineage>
</organism>
<dbReference type="InterPro" id="IPR005135">
    <property type="entry name" value="Endo/exonuclease/phosphatase"/>
</dbReference>
<reference evidence="3" key="1">
    <citation type="journal article" date="2023" name="Plant J.">
        <title>Genome sequences and population genomics provide insights into the demographic history, inbreeding, and mutation load of two 'living fossil' tree species of Dipteronia.</title>
        <authorList>
            <person name="Feng Y."/>
            <person name="Comes H.P."/>
            <person name="Chen J."/>
            <person name="Zhu S."/>
            <person name="Lu R."/>
            <person name="Zhang X."/>
            <person name="Li P."/>
            <person name="Qiu J."/>
            <person name="Olsen K.M."/>
            <person name="Qiu Y."/>
        </authorList>
    </citation>
    <scope>NUCLEOTIDE SEQUENCE</scope>
    <source>
        <strain evidence="3">KIB01</strain>
    </source>
</reference>
<feature type="domain" description="Endonuclease/exonuclease/phosphatase" evidence="2">
    <location>
        <begin position="100"/>
        <end position="304"/>
    </location>
</feature>
<name>A0AAD9U6D8_9ROSI</name>
<gene>
    <name evidence="3" type="ORF">Ddye_015829</name>
</gene>
<dbReference type="PANTHER" id="PTHR35218">
    <property type="entry name" value="RNASE H DOMAIN-CONTAINING PROTEIN"/>
    <property type="match status" value="1"/>
</dbReference>
<dbReference type="Proteomes" id="UP001280121">
    <property type="component" value="Unassembled WGS sequence"/>
</dbReference>
<comment type="caution">
    <text evidence="3">The sequence shown here is derived from an EMBL/GenBank/DDBJ whole genome shotgun (WGS) entry which is preliminary data.</text>
</comment>
<proteinExistence type="predicted"/>
<evidence type="ECO:0000313" key="4">
    <source>
        <dbReference type="Proteomes" id="UP001280121"/>
    </source>
</evidence>
<dbReference type="EMBL" id="JANJYI010000005">
    <property type="protein sequence ID" value="KAK2648340.1"/>
    <property type="molecule type" value="Genomic_DNA"/>
</dbReference>
<dbReference type="GO" id="GO:0003824">
    <property type="term" value="F:catalytic activity"/>
    <property type="evidence" value="ECO:0007669"/>
    <property type="project" value="InterPro"/>
</dbReference>
<protein>
    <recommendedName>
        <fullName evidence="2">Endonuclease/exonuclease/phosphatase domain-containing protein</fullName>
    </recommendedName>
</protein>
<dbReference type="SUPFAM" id="SSF56219">
    <property type="entry name" value="DNase I-like"/>
    <property type="match status" value="1"/>
</dbReference>
<evidence type="ECO:0000256" key="1">
    <source>
        <dbReference type="SAM" id="MobiDB-lite"/>
    </source>
</evidence>
<dbReference type="Gene3D" id="3.60.10.10">
    <property type="entry name" value="Endonuclease/exonuclease/phosphatase"/>
    <property type="match status" value="1"/>
</dbReference>
<accession>A0AAD9U6D8</accession>
<dbReference type="AlphaFoldDB" id="A0AAD9U6D8"/>
<sequence>MEGVDLNSDGVLNLRVDKSPNSQNNGSFLLSPSRPNIRKWKRVARQLSPTIVEKGWADDPGVKRKGVTIEEDVREGKKSKIDKDDSSNLGSATGIMKILCWNVRGMGNPRTLIALKNVLKRKSLYLVFLFETRLKASDVGSIKRQLGYEGCFQVNCVGGSGGLLLFWKEDWKVSITSFSTGHIDARVSHENGVWWRFSGIYGCPGPNQRHNTWELIRRLRMVDNLPWVLGGDFNERLRMDEKCGGLMKAVSGMYDFWKIVDNYNLMDLGFAGPKMTWDNKREGRDNIQERLDHFFGDRNWVETFSNTKVEYLGFNFLDHRPILLSLEVARKDCWETGDKGFLFESFWLKDEKCTKIVEEVWNNYGRWSL</sequence>
<dbReference type="Pfam" id="PF03372">
    <property type="entry name" value="Exo_endo_phos"/>
    <property type="match status" value="1"/>
</dbReference>
<keyword evidence="4" id="KW-1185">Reference proteome</keyword>